<gene>
    <name evidence="2" type="ORF">SAMN02745148_00812</name>
</gene>
<proteinExistence type="predicted"/>
<dbReference type="InterPro" id="IPR008136">
    <property type="entry name" value="CinA_C"/>
</dbReference>
<dbReference type="Gene3D" id="3.90.950.20">
    <property type="entry name" value="CinA-like"/>
    <property type="match status" value="1"/>
</dbReference>
<accession>A0A1M4V074</accession>
<evidence type="ECO:0000313" key="2">
    <source>
        <dbReference type="EMBL" id="SHE62303.1"/>
    </source>
</evidence>
<dbReference type="EMBL" id="FQUJ01000003">
    <property type="protein sequence ID" value="SHE62303.1"/>
    <property type="molecule type" value="Genomic_DNA"/>
</dbReference>
<feature type="domain" description="CinA C-terminal" evidence="1">
    <location>
        <begin position="9"/>
        <end position="159"/>
    </location>
</feature>
<dbReference type="AlphaFoldDB" id="A0A1M4V074"/>
<dbReference type="STRING" id="1121942.SAMN02745148_00812"/>
<keyword evidence="3" id="KW-1185">Reference proteome</keyword>
<evidence type="ECO:0000259" key="1">
    <source>
        <dbReference type="Pfam" id="PF02464"/>
    </source>
</evidence>
<reference evidence="2 3" key="1">
    <citation type="submission" date="2016-11" db="EMBL/GenBank/DDBJ databases">
        <authorList>
            <person name="Jaros S."/>
            <person name="Januszkiewicz K."/>
            <person name="Wedrychowicz H."/>
        </authorList>
    </citation>
    <scope>NUCLEOTIDE SEQUENCE [LARGE SCALE GENOMIC DNA]</scope>
    <source>
        <strain evidence="2 3">DSM 19980</strain>
    </source>
</reference>
<dbReference type="RefSeq" id="WP_072819958.1">
    <property type="nucleotide sequence ID" value="NZ_FQUJ01000003.1"/>
</dbReference>
<protein>
    <submittedName>
        <fullName evidence="2">Nicotinamide-nucleotide amidase</fullName>
    </submittedName>
</protein>
<organism evidence="2 3">
    <name type="scientific">Modicisalibacter ilicicola DSM 19980</name>
    <dbReference type="NCBI Taxonomy" id="1121942"/>
    <lineage>
        <taxon>Bacteria</taxon>
        <taxon>Pseudomonadati</taxon>
        <taxon>Pseudomonadota</taxon>
        <taxon>Gammaproteobacteria</taxon>
        <taxon>Oceanospirillales</taxon>
        <taxon>Halomonadaceae</taxon>
        <taxon>Modicisalibacter</taxon>
    </lineage>
</organism>
<dbReference type="OrthoDB" id="9801454at2"/>
<evidence type="ECO:0000313" key="3">
    <source>
        <dbReference type="Proteomes" id="UP000184346"/>
    </source>
</evidence>
<dbReference type="Pfam" id="PF02464">
    <property type="entry name" value="CinA"/>
    <property type="match status" value="1"/>
</dbReference>
<dbReference type="InterPro" id="IPR036653">
    <property type="entry name" value="CinA-like_C"/>
</dbReference>
<dbReference type="SUPFAM" id="SSF142433">
    <property type="entry name" value="CinA-like"/>
    <property type="match status" value="1"/>
</dbReference>
<sequence length="163" mass="17277">MEHEEELLELSERLGDACRRRTAKVTTAESCTGGGVAVAITDIAGSSDYFETGYVTYADGAKRRLLKVSGSLLGGYGAVSQEAVEAMVKGACLDSGADIGVAVSGIAGPEGGSDEKPVGTVWFAWGDASRQQAERHVFEGDRRAVRRQAVKVALEGLIRWLEK</sequence>
<dbReference type="NCBIfam" id="TIGR00199">
    <property type="entry name" value="PncC_domain"/>
    <property type="match status" value="1"/>
</dbReference>
<name>A0A1M4V074_9GAMM</name>
<dbReference type="Proteomes" id="UP000184346">
    <property type="component" value="Unassembled WGS sequence"/>
</dbReference>